<dbReference type="InterPro" id="IPR000008">
    <property type="entry name" value="C2_dom"/>
</dbReference>
<evidence type="ECO:0000256" key="2">
    <source>
        <dbReference type="ARBA" id="ARBA00022448"/>
    </source>
</evidence>
<keyword evidence="2" id="KW-0813">Transport</keyword>
<evidence type="ECO:0000256" key="10">
    <source>
        <dbReference type="ARBA" id="ARBA00023136"/>
    </source>
</evidence>
<dbReference type="GO" id="GO:0008289">
    <property type="term" value="F:lipid binding"/>
    <property type="evidence" value="ECO:0007669"/>
    <property type="project" value="UniProtKB-KW"/>
</dbReference>
<keyword evidence="3" id="KW-0812">Transmembrane</keyword>
<dbReference type="PROSITE" id="PS51847">
    <property type="entry name" value="SMP"/>
    <property type="match status" value="1"/>
</dbReference>
<evidence type="ECO:0000313" key="15">
    <source>
        <dbReference type="Proteomes" id="UP001153069"/>
    </source>
</evidence>
<evidence type="ECO:0000256" key="7">
    <source>
        <dbReference type="ARBA" id="ARBA00022989"/>
    </source>
</evidence>
<organism evidence="14 15">
    <name type="scientific">Seminavis robusta</name>
    <dbReference type="NCBI Taxonomy" id="568900"/>
    <lineage>
        <taxon>Eukaryota</taxon>
        <taxon>Sar</taxon>
        <taxon>Stramenopiles</taxon>
        <taxon>Ochrophyta</taxon>
        <taxon>Bacillariophyta</taxon>
        <taxon>Bacillariophyceae</taxon>
        <taxon>Bacillariophycidae</taxon>
        <taxon>Naviculales</taxon>
        <taxon>Naviculaceae</taxon>
        <taxon>Seminavis</taxon>
    </lineage>
</organism>
<dbReference type="SMART" id="SM00239">
    <property type="entry name" value="C2"/>
    <property type="match status" value="2"/>
</dbReference>
<feature type="domain" description="C2" evidence="12">
    <location>
        <begin position="241"/>
        <end position="359"/>
    </location>
</feature>
<evidence type="ECO:0000256" key="5">
    <source>
        <dbReference type="ARBA" id="ARBA00022737"/>
    </source>
</evidence>
<dbReference type="GO" id="GO:0016020">
    <property type="term" value="C:membrane"/>
    <property type="evidence" value="ECO:0007669"/>
    <property type="project" value="UniProtKB-SubCell"/>
</dbReference>
<gene>
    <name evidence="14" type="ORF">SEMRO_44_G026680.1</name>
</gene>
<proteinExistence type="predicted"/>
<dbReference type="InterPro" id="IPR035892">
    <property type="entry name" value="C2_domain_sf"/>
</dbReference>
<keyword evidence="9" id="KW-0446">Lipid-binding</keyword>
<protein>
    <submittedName>
        <fullName evidence="14">Extended synaptotagmin</fullName>
    </submittedName>
</protein>
<evidence type="ECO:0000256" key="3">
    <source>
        <dbReference type="ARBA" id="ARBA00022692"/>
    </source>
</evidence>
<sequence length="616" mass="66346">MVVGVIAGVAIGAAGTWLITLFKKRDGSLPQGEQQQQQQQVLELSQLTNNGGGPMPHVALESSSSLLSALLYQLWPHLNTMMGSTVKESLDKTFAESLPSALQKMHVVKLDLGAQPIRFENFVVHPLMDSSDCLKIELEINWDSSCDVLIGGIPPGNNTIGVKSIKLESRLVLVCRPILKQAPVVGSLQLAFVNPPFINLDFTGLANIADFANIRPMVDKAIQDGLAASLVLPQRMFIPIAADQCDFIQAYQRPLGVLRVRLVRGKDFPVLKKGLGMRDVPDVYCSLQLGGSDLWKSSVCQNSTTPEWNDTVDLLVSDYGQLLALHAYDTDMMTEHDMGTVSCTAGQLLAENTHKDATTKELVLVATTDPKDPTIIVTPKASLGGKVTIEYEFLPFENDVTSILQSKPISDNGATTTTNSKMPRMLQNKLSNNGGATTKDSTMSGLLLVFVAKLDNLPVADKTEAASYIKVTVLGMEFKTSVVKYNPEAAQEADEASKEDNNKEEEGEATTKDEDQKAVDACLHPVYNAAFQIPIPVNQPPPSGGIVFELINGDTSLGTKNIPHELYMAMQDELHQSTLNIGGAILHCGVQALGLPVTTTAAAAETTTTPGDPNNV</sequence>
<dbReference type="GO" id="GO:0046872">
    <property type="term" value="F:metal ion binding"/>
    <property type="evidence" value="ECO:0007669"/>
    <property type="project" value="UniProtKB-KW"/>
</dbReference>
<evidence type="ECO:0000259" key="13">
    <source>
        <dbReference type="PROSITE" id="PS51847"/>
    </source>
</evidence>
<dbReference type="PROSITE" id="PS50004">
    <property type="entry name" value="C2"/>
    <property type="match status" value="1"/>
</dbReference>
<evidence type="ECO:0000313" key="14">
    <source>
        <dbReference type="EMBL" id="CAB9498745.1"/>
    </source>
</evidence>
<dbReference type="CDD" id="cd00030">
    <property type="entry name" value="C2"/>
    <property type="match status" value="1"/>
</dbReference>
<dbReference type="PANTHER" id="PTHR45761:SF1">
    <property type="entry name" value="EXTENDED SYNAPTOTAGMIN-LIKE PROTEIN 2, ISOFORM C"/>
    <property type="match status" value="1"/>
</dbReference>
<feature type="domain" description="SMP-LTD" evidence="13">
    <location>
        <begin position="60"/>
        <end position="241"/>
    </location>
</feature>
<comment type="subcellular location">
    <subcellularLocation>
        <location evidence="1">Membrane</location>
    </subcellularLocation>
</comment>
<keyword evidence="6" id="KW-0106">Calcium</keyword>
<dbReference type="OrthoDB" id="1029639at2759"/>
<dbReference type="GO" id="GO:0006869">
    <property type="term" value="P:lipid transport"/>
    <property type="evidence" value="ECO:0007669"/>
    <property type="project" value="UniProtKB-KW"/>
</dbReference>
<accession>A0A9N8H4A3</accession>
<name>A0A9N8H4A3_9STRA</name>
<evidence type="ECO:0000256" key="8">
    <source>
        <dbReference type="ARBA" id="ARBA00023055"/>
    </source>
</evidence>
<dbReference type="PANTHER" id="PTHR45761">
    <property type="entry name" value="EXTENDED SYNAPTOTAGMIN-LIKE PROTEIN 2, ISOFORM C"/>
    <property type="match status" value="1"/>
</dbReference>
<dbReference type="InterPro" id="IPR039010">
    <property type="entry name" value="Synaptotagmin_SMP"/>
</dbReference>
<dbReference type="Gene3D" id="2.60.40.150">
    <property type="entry name" value="C2 domain"/>
    <property type="match status" value="1"/>
</dbReference>
<evidence type="ECO:0000256" key="4">
    <source>
        <dbReference type="ARBA" id="ARBA00022723"/>
    </source>
</evidence>
<dbReference type="Pfam" id="PF17047">
    <property type="entry name" value="SMP_LBD"/>
    <property type="match status" value="1"/>
</dbReference>
<evidence type="ECO:0000256" key="9">
    <source>
        <dbReference type="ARBA" id="ARBA00023121"/>
    </source>
</evidence>
<reference evidence="14" key="1">
    <citation type="submission" date="2020-06" db="EMBL/GenBank/DDBJ databases">
        <authorList>
            <consortium name="Plant Systems Biology data submission"/>
        </authorList>
    </citation>
    <scope>NUCLEOTIDE SEQUENCE</scope>
    <source>
        <strain evidence="14">D6</strain>
    </source>
</reference>
<dbReference type="CDD" id="cd21670">
    <property type="entry name" value="SMP_ESyt"/>
    <property type="match status" value="1"/>
</dbReference>
<keyword evidence="10" id="KW-0472">Membrane</keyword>
<comment type="caution">
    <text evidence="14">The sequence shown here is derived from an EMBL/GenBank/DDBJ whole genome shotgun (WGS) entry which is preliminary data.</text>
</comment>
<dbReference type="Proteomes" id="UP001153069">
    <property type="component" value="Unassembled WGS sequence"/>
</dbReference>
<keyword evidence="5" id="KW-0677">Repeat</keyword>
<evidence type="ECO:0000256" key="6">
    <source>
        <dbReference type="ARBA" id="ARBA00022837"/>
    </source>
</evidence>
<dbReference type="GO" id="GO:0012505">
    <property type="term" value="C:endomembrane system"/>
    <property type="evidence" value="ECO:0007669"/>
    <property type="project" value="UniProtKB-ARBA"/>
</dbReference>
<dbReference type="SUPFAM" id="SSF49562">
    <property type="entry name" value="C2 domain (Calcium/lipid-binding domain, CaLB)"/>
    <property type="match status" value="1"/>
</dbReference>
<dbReference type="GO" id="GO:0005737">
    <property type="term" value="C:cytoplasm"/>
    <property type="evidence" value="ECO:0007669"/>
    <property type="project" value="UniProtKB-ARBA"/>
</dbReference>
<keyword evidence="15" id="KW-1185">Reference proteome</keyword>
<keyword evidence="7" id="KW-1133">Transmembrane helix</keyword>
<dbReference type="InterPro" id="IPR031468">
    <property type="entry name" value="SMP_LBD"/>
</dbReference>
<feature type="region of interest" description="Disordered" evidence="11">
    <location>
        <begin position="489"/>
        <end position="516"/>
    </location>
</feature>
<evidence type="ECO:0000256" key="11">
    <source>
        <dbReference type="SAM" id="MobiDB-lite"/>
    </source>
</evidence>
<dbReference type="AlphaFoldDB" id="A0A9N8H4A3"/>
<keyword evidence="8" id="KW-0445">Lipid transport</keyword>
<keyword evidence="4" id="KW-0479">Metal-binding</keyword>
<evidence type="ECO:0000259" key="12">
    <source>
        <dbReference type="PROSITE" id="PS50004"/>
    </source>
</evidence>
<evidence type="ECO:0000256" key="1">
    <source>
        <dbReference type="ARBA" id="ARBA00004370"/>
    </source>
</evidence>
<dbReference type="InterPro" id="IPR051634">
    <property type="entry name" value="Extended_Synaptotagmin"/>
</dbReference>
<dbReference type="Pfam" id="PF00168">
    <property type="entry name" value="C2"/>
    <property type="match status" value="1"/>
</dbReference>
<dbReference type="EMBL" id="CAICTM010000044">
    <property type="protein sequence ID" value="CAB9498745.1"/>
    <property type="molecule type" value="Genomic_DNA"/>
</dbReference>